<keyword evidence="1" id="KW-1133">Transmembrane helix</keyword>
<evidence type="ECO:0000256" key="1">
    <source>
        <dbReference type="SAM" id="Phobius"/>
    </source>
</evidence>
<keyword evidence="1" id="KW-0812">Transmembrane</keyword>
<comment type="caution">
    <text evidence="2">The sequence shown here is derived from an EMBL/GenBank/DDBJ whole genome shotgun (WGS) entry which is preliminary data.</text>
</comment>
<reference evidence="2" key="2">
    <citation type="submission" date="2020-09" db="EMBL/GenBank/DDBJ databases">
        <authorList>
            <person name="Sun Q."/>
            <person name="Ohkuma M."/>
        </authorList>
    </citation>
    <scope>NUCLEOTIDE SEQUENCE</scope>
    <source>
        <strain evidence="2">JCM 5016</strain>
    </source>
</reference>
<dbReference type="RefSeq" id="WP_190060945.1">
    <property type="nucleotide sequence ID" value="NZ_BMWH01000042.1"/>
</dbReference>
<keyword evidence="1" id="KW-0472">Membrane</keyword>
<evidence type="ECO:0000313" key="2">
    <source>
        <dbReference type="EMBL" id="GHA16056.1"/>
    </source>
</evidence>
<feature type="transmembrane region" description="Helical" evidence="1">
    <location>
        <begin position="5"/>
        <end position="22"/>
    </location>
</feature>
<protein>
    <submittedName>
        <fullName evidence="2">Uncharacterized protein</fullName>
    </submittedName>
</protein>
<gene>
    <name evidence="2" type="ORF">GCM10010389_63310</name>
</gene>
<name>A0A918VNX3_9ACTN</name>
<keyword evidence="3" id="KW-1185">Reference proteome</keyword>
<dbReference type="AlphaFoldDB" id="A0A918VNX3"/>
<feature type="transmembrane region" description="Helical" evidence="1">
    <location>
        <begin position="28"/>
        <end position="46"/>
    </location>
</feature>
<dbReference type="EMBL" id="BMWH01000042">
    <property type="protein sequence ID" value="GHA16056.1"/>
    <property type="molecule type" value="Genomic_DNA"/>
</dbReference>
<sequence length="60" mass="6500">MKSPIGSLIAIFAFFVLVLLLLGSHFGGIEIIAWLVALVASVMFTVRRHRKKKTGAEGGM</sequence>
<reference evidence="2" key="1">
    <citation type="journal article" date="2014" name="Int. J. Syst. Evol. Microbiol.">
        <title>Complete genome sequence of Corynebacterium casei LMG S-19264T (=DSM 44701T), isolated from a smear-ripened cheese.</title>
        <authorList>
            <consortium name="US DOE Joint Genome Institute (JGI-PGF)"/>
            <person name="Walter F."/>
            <person name="Albersmeier A."/>
            <person name="Kalinowski J."/>
            <person name="Ruckert C."/>
        </authorList>
    </citation>
    <scope>NUCLEOTIDE SEQUENCE</scope>
    <source>
        <strain evidence="2">JCM 5016</strain>
    </source>
</reference>
<proteinExistence type="predicted"/>
<evidence type="ECO:0000313" key="3">
    <source>
        <dbReference type="Proteomes" id="UP000623010"/>
    </source>
</evidence>
<organism evidence="2 3">
    <name type="scientific">Streptomyces echinoruber</name>
    <dbReference type="NCBI Taxonomy" id="68898"/>
    <lineage>
        <taxon>Bacteria</taxon>
        <taxon>Bacillati</taxon>
        <taxon>Actinomycetota</taxon>
        <taxon>Actinomycetes</taxon>
        <taxon>Kitasatosporales</taxon>
        <taxon>Streptomycetaceae</taxon>
        <taxon>Streptomyces</taxon>
    </lineage>
</organism>
<accession>A0A918VNX3</accession>
<dbReference type="Proteomes" id="UP000623010">
    <property type="component" value="Unassembled WGS sequence"/>
</dbReference>